<dbReference type="Pfam" id="PF13875">
    <property type="entry name" value="DUF4202"/>
    <property type="match status" value="1"/>
</dbReference>
<sequence length="196" mass="22753">MTTKLTNILNAIDRMNEQDPNTTIVDSIAQPKELLYGHYMSECLAKHWPDAGEYLQIAARAQHIKRWHLKRTAFSEGRQGYLTWRKALGMFHAQTTKELMIEYDYSDLEAEATASIIRKEHLKTNHQSQTLEDVACLVFLQHYFNEFAAKHSEEKIIRILQRTWKKMSEQGRKIALSLNLPSHLANLVEKALNEDS</sequence>
<dbReference type="PANTHER" id="PTHR41729:SF1">
    <property type="entry name" value="GLUTAMYL-TRNA SYNTHETASE"/>
    <property type="match status" value="1"/>
</dbReference>
<evidence type="ECO:0000313" key="1">
    <source>
        <dbReference type="EMBL" id="MBB6542932.1"/>
    </source>
</evidence>
<dbReference type="InterPro" id="IPR025255">
    <property type="entry name" value="DUF4202"/>
</dbReference>
<proteinExistence type="predicted"/>
<evidence type="ECO:0008006" key="3">
    <source>
        <dbReference type="Google" id="ProtNLM"/>
    </source>
</evidence>
<keyword evidence="2" id="KW-1185">Reference proteome</keyword>
<dbReference type="RefSeq" id="WP_184423741.1">
    <property type="nucleotide sequence ID" value="NZ_AP027362.1"/>
</dbReference>
<organism evidence="1 2">
    <name type="scientific">Thalassotalea piscium</name>
    <dbReference type="NCBI Taxonomy" id="1230533"/>
    <lineage>
        <taxon>Bacteria</taxon>
        <taxon>Pseudomonadati</taxon>
        <taxon>Pseudomonadota</taxon>
        <taxon>Gammaproteobacteria</taxon>
        <taxon>Alteromonadales</taxon>
        <taxon>Colwelliaceae</taxon>
        <taxon>Thalassotalea</taxon>
    </lineage>
</organism>
<comment type="caution">
    <text evidence="1">The sequence shown here is derived from an EMBL/GenBank/DDBJ whole genome shotgun (WGS) entry which is preliminary data.</text>
</comment>
<accession>A0A7X0NGA7</accession>
<protein>
    <recommendedName>
        <fullName evidence="3">DUF4202 domain-containing protein</fullName>
    </recommendedName>
</protein>
<gene>
    <name evidence="1" type="ORF">HNQ55_001436</name>
</gene>
<name>A0A7X0NGA7_9GAMM</name>
<reference evidence="1 2" key="1">
    <citation type="submission" date="2020-08" db="EMBL/GenBank/DDBJ databases">
        <title>Genomic Encyclopedia of Type Strains, Phase IV (KMG-IV): sequencing the most valuable type-strain genomes for metagenomic binning, comparative biology and taxonomic classification.</title>
        <authorList>
            <person name="Goeker M."/>
        </authorList>
    </citation>
    <scope>NUCLEOTIDE SEQUENCE [LARGE SCALE GENOMIC DNA]</scope>
    <source>
        <strain evidence="1 2">DSM 26287</strain>
    </source>
</reference>
<dbReference type="AlphaFoldDB" id="A0A7X0NGA7"/>
<dbReference type="PANTHER" id="PTHR41729">
    <property type="entry name" value="GLUTAMYL-TRNA SYNTHETASE"/>
    <property type="match status" value="1"/>
</dbReference>
<evidence type="ECO:0000313" key="2">
    <source>
        <dbReference type="Proteomes" id="UP000537141"/>
    </source>
</evidence>
<dbReference type="EMBL" id="JACHHU010000009">
    <property type="protein sequence ID" value="MBB6542932.1"/>
    <property type="molecule type" value="Genomic_DNA"/>
</dbReference>
<dbReference type="Proteomes" id="UP000537141">
    <property type="component" value="Unassembled WGS sequence"/>
</dbReference>